<comment type="caution">
    <text evidence="1">The sequence shown here is derived from an EMBL/GenBank/DDBJ whole genome shotgun (WGS) entry which is preliminary data.</text>
</comment>
<dbReference type="Proteomes" id="UP001060085">
    <property type="component" value="Linkage Group LG05"/>
</dbReference>
<evidence type="ECO:0000313" key="2">
    <source>
        <dbReference type="Proteomes" id="UP001060085"/>
    </source>
</evidence>
<proteinExistence type="predicted"/>
<evidence type="ECO:0000313" key="1">
    <source>
        <dbReference type="EMBL" id="KAI5661102.1"/>
    </source>
</evidence>
<accession>A0ACC0AKY7</accession>
<organism evidence="1 2">
    <name type="scientific">Catharanthus roseus</name>
    <name type="common">Madagascar periwinkle</name>
    <name type="synonym">Vinca rosea</name>
    <dbReference type="NCBI Taxonomy" id="4058"/>
    <lineage>
        <taxon>Eukaryota</taxon>
        <taxon>Viridiplantae</taxon>
        <taxon>Streptophyta</taxon>
        <taxon>Embryophyta</taxon>
        <taxon>Tracheophyta</taxon>
        <taxon>Spermatophyta</taxon>
        <taxon>Magnoliopsida</taxon>
        <taxon>eudicotyledons</taxon>
        <taxon>Gunneridae</taxon>
        <taxon>Pentapetalae</taxon>
        <taxon>asterids</taxon>
        <taxon>lamiids</taxon>
        <taxon>Gentianales</taxon>
        <taxon>Apocynaceae</taxon>
        <taxon>Rauvolfioideae</taxon>
        <taxon>Vinceae</taxon>
        <taxon>Catharanthinae</taxon>
        <taxon>Catharanthus</taxon>
    </lineage>
</organism>
<gene>
    <name evidence="1" type="ORF">M9H77_20425</name>
</gene>
<reference evidence="2" key="1">
    <citation type="journal article" date="2023" name="Nat. Plants">
        <title>Single-cell RNA sequencing provides a high-resolution roadmap for understanding the multicellular compartmentation of specialized metabolism.</title>
        <authorList>
            <person name="Sun S."/>
            <person name="Shen X."/>
            <person name="Li Y."/>
            <person name="Li Y."/>
            <person name="Wang S."/>
            <person name="Li R."/>
            <person name="Zhang H."/>
            <person name="Shen G."/>
            <person name="Guo B."/>
            <person name="Wei J."/>
            <person name="Xu J."/>
            <person name="St-Pierre B."/>
            <person name="Chen S."/>
            <person name="Sun C."/>
        </authorList>
    </citation>
    <scope>NUCLEOTIDE SEQUENCE [LARGE SCALE GENOMIC DNA]</scope>
</reference>
<name>A0ACC0AKY7_CATRO</name>
<sequence>MREKNSNSNPIPRPSLAALLSSLISQVILLLLLLFPSSDPISLLNSFSSTPYNFISPLLHHFISTSEIAAAISVLTFPRKRKRTRFADPEDEEEPASTDSVVPKSPDSFKQFFRMNSSTFEWLCGLLEPLLECRDPVDSPLNLPAEARLGIGLFRLATGSDYPEIANRFRVSEIVAKFCVKQLCRVLCTNYRFWVGFPTSSELNYVSSGFEKQCGLPNCCGIIGCARFKIIIGKGFNTILREDTISAQIVTDSSSRILSITAGFRGNKSEDLVLKSSTLCKDIEKGILLNSETVLVNGVEVPQYLVGGKEYPLLPWLIIPFVDPLEESSEKNFNNVINIMRLPMLKTIGSLRKWGILNKPIDAEFKAAVAYVGSCSILHNMLLTREDFSAFCDDLCDDLTSLDQGLHCSQQRDLDERASAIRSGLVTRSKNFNK</sequence>
<keyword evidence="2" id="KW-1185">Reference proteome</keyword>
<dbReference type="EMBL" id="CM044705">
    <property type="protein sequence ID" value="KAI5661102.1"/>
    <property type="molecule type" value="Genomic_DNA"/>
</dbReference>
<protein>
    <submittedName>
        <fullName evidence="1">Uncharacterized protein</fullName>
    </submittedName>
</protein>